<organism evidence="1 2">
    <name type="scientific">Microseira wollei NIES-4236</name>
    <dbReference type="NCBI Taxonomy" id="2530354"/>
    <lineage>
        <taxon>Bacteria</taxon>
        <taxon>Bacillati</taxon>
        <taxon>Cyanobacteriota</taxon>
        <taxon>Cyanophyceae</taxon>
        <taxon>Oscillatoriophycideae</taxon>
        <taxon>Aerosakkonematales</taxon>
        <taxon>Aerosakkonemataceae</taxon>
        <taxon>Microseira</taxon>
    </lineage>
</organism>
<evidence type="ECO:0000313" key="1">
    <source>
        <dbReference type="EMBL" id="GET44233.1"/>
    </source>
</evidence>
<comment type="caution">
    <text evidence="1">The sequence shown here is derived from an EMBL/GenBank/DDBJ whole genome shotgun (WGS) entry which is preliminary data.</text>
</comment>
<dbReference type="EMBL" id="BLAY01000309">
    <property type="protein sequence ID" value="GET44233.1"/>
    <property type="molecule type" value="Genomic_DNA"/>
</dbReference>
<name>A0AAV3XR54_9CYAN</name>
<sequence length="119" mass="12652">MNPNQRKPSSQFEINDLIDDAVTNAMARRGFSEDLSDEEAASVAGGGIVLSEMAIDDMAIAGFKPIYPLPTKPICLPIDPVCPPIKPYPPQPCPPQPCPPKPCYPPVIAGLIAMPAELA</sequence>
<dbReference type="RefSeq" id="WP_226593883.1">
    <property type="nucleotide sequence ID" value="NZ_BLAY01000309.1"/>
</dbReference>
<gene>
    <name evidence="1" type="ORF">MiSe_90590</name>
</gene>
<keyword evidence="2" id="KW-1185">Reference proteome</keyword>
<dbReference type="Proteomes" id="UP001050975">
    <property type="component" value="Unassembled WGS sequence"/>
</dbReference>
<evidence type="ECO:0000313" key="2">
    <source>
        <dbReference type="Proteomes" id="UP001050975"/>
    </source>
</evidence>
<accession>A0AAV3XR54</accession>
<dbReference type="AlphaFoldDB" id="A0AAV3XR54"/>
<protein>
    <submittedName>
        <fullName evidence="1">Uncharacterized protein</fullName>
    </submittedName>
</protein>
<reference evidence="1" key="1">
    <citation type="submission" date="2019-10" db="EMBL/GenBank/DDBJ databases">
        <title>Draft genome sequece of Microseira wollei NIES-4236.</title>
        <authorList>
            <person name="Yamaguchi H."/>
            <person name="Suzuki S."/>
            <person name="Kawachi M."/>
        </authorList>
    </citation>
    <scope>NUCLEOTIDE SEQUENCE</scope>
    <source>
        <strain evidence="1">NIES-4236</strain>
    </source>
</reference>
<proteinExistence type="predicted"/>